<comment type="caution">
    <text evidence="1">The sequence shown here is derived from an EMBL/GenBank/DDBJ whole genome shotgun (WGS) entry which is preliminary data.</text>
</comment>
<keyword evidence="2" id="KW-1185">Reference proteome</keyword>
<dbReference type="GeneID" id="17036235"/>
<dbReference type="EMBL" id="AGSI01000025">
    <property type="protein sequence ID" value="EIE18228.1"/>
    <property type="molecule type" value="Genomic_DNA"/>
</dbReference>
<dbReference type="KEGG" id="csl:COCSUDRAFT_34579"/>
<sequence length="64" mass="7423">MPQFTVLDNVQQLRPLRCLLSKQRMRGRGNLQHVAHIPQMPTCSFMIQAPSSVQFYYSTNVTAW</sequence>
<accession>I0YIK9</accession>
<dbReference type="Proteomes" id="UP000007264">
    <property type="component" value="Unassembled WGS sequence"/>
</dbReference>
<dbReference type="AlphaFoldDB" id="I0YIK9"/>
<organism evidence="1 2">
    <name type="scientific">Coccomyxa subellipsoidea (strain C-169)</name>
    <name type="common">Green microalga</name>
    <dbReference type="NCBI Taxonomy" id="574566"/>
    <lineage>
        <taxon>Eukaryota</taxon>
        <taxon>Viridiplantae</taxon>
        <taxon>Chlorophyta</taxon>
        <taxon>core chlorophytes</taxon>
        <taxon>Trebouxiophyceae</taxon>
        <taxon>Trebouxiophyceae incertae sedis</taxon>
        <taxon>Coccomyxaceae</taxon>
        <taxon>Coccomyxa</taxon>
        <taxon>Coccomyxa subellipsoidea</taxon>
    </lineage>
</organism>
<protein>
    <submittedName>
        <fullName evidence="1">Uncharacterized protein</fullName>
    </submittedName>
</protein>
<dbReference type="RefSeq" id="XP_005642772.1">
    <property type="nucleotide sequence ID" value="XM_005642715.1"/>
</dbReference>
<evidence type="ECO:0000313" key="2">
    <source>
        <dbReference type="Proteomes" id="UP000007264"/>
    </source>
</evidence>
<proteinExistence type="predicted"/>
<reference evidence="1 2" key="1">
    <citation type="journal article" date="2012" name="Genome Biol.">
        <title>The genome of the polar eukaryotic microalga coccomyxa subellipsoidea reveals traits of cold adaptation.</title>
        <authorList>
            <person name="Blanc G."/>
            <person name="Agarkova I."/>
            <person name="Grimwood J."/>
            <person name="Kuo A."/>
            <person name="Brueggeman A."/>
            <person name="Dunigan D."/>
            <person name="Gurnon J."/>
            <person name="Ladunga I."/>
            <person name="Lindquist E."/>
            <person name="Lucas S."/>
            <person name="Pangilinan J."/>
            <person name="Proschold T."/>
            <person name="Salamov A."/>
            <person name="Schmutz J."/>
            <person name="Weeks D."/>
            <person name="Yamada T."/>
            <person name="Claverie J.M."/>
            <person name="Grigoriev I."/>
            <person name="Van Etten J."/>
            <person name="Lomsadze A."/>
            <person name="Borodovsky M."/>
        </authorList>
    </citation>
    <scope>NUCLEOTIDE SEQUENCE [LARGE SCALE GENOMIC DNA]</scope>
    <source>
        <strain evidence="1 2">C-169</strain>
    </source>
</reference>
<name>I0YIK9_COCSC</name>
<gene>
    <name evidence="1" type="ORF">COCSUDRAFT_34579</name>
</gene>
<evidence type="ECO:0000313" key="1">
    <source>
        <dbReference type="EMBL" id="EIE18228.1"/>
    </source>
</evidence>